<dbReference type="EMBL" id="BAAASR010000006">
    <property type="protein sequence ID" value="GAA2482666.1"/>
    <property type="molecule type" value="Genomic_DNA"/>
</dbReference>
<comment type="caution">
    <text evidence="2">The sequence shown here is derived from an EMBL/GenBank/DDBJ whole genome shotgun (WGS) entry which is preliminary data.</text>
</comment>
<keyword evidence="3" id="KW-1185">Reference proteome</keyword>
<name>A0ABN3LEB8_9ACTN</name>
<feature type="compositionally biased region" description="Polar residues" evidence="1">
    <location>
        <begin position="101"/>
        <end position="113"/>
    </location>
</feature>
<accession>A0ABN3LEB8</accession>
<sequence>MTGAAGGLAVGGGARFAAGDTERVLRGTLPTGSPDYVYLPVEVPRGLRGIRVSYAYACTRGDPVPCPVCGTPTRRVHGFHGRTVATTRTRSPSSATPSTTGANSAENTTPPRD</sequence>
<evidence type="ECO:0000313" key="2">
    <source>
        <dbReference type="EMBL" id="GAA2482666.1"/>
    </source>
</evidence>
<feature type="compositionally biased region" description="Low complexity" evidence="1">
    <location>
        <begin position="85"/>
        <end position="100"/>
    </location>
</feature>
<proteinExistence type="predicted"/>
<evidence type="ECO:0000256" key="1">
    <source>
        <dbReference type="SAM" id="MobiDB-lite"/>
    </source>
</evidence>
<organism evidence="2 3">
    <name type="scientific">Streptomyces gobitricini</name>
    <dbReference type="NCBI Taxonomy" id="68211"/>
    <lineage>
        <taxon>Bacteria</taxon>
        <taxon>Bacillati</taxon>
        <taxon>Actinomycetota</taxon>
        <taxon>Actinomycetes</taxon>
        <taxon>Kitasatosporales</taxon>
        <taxon>Streptomycetaceae</taxon>
        <taxon>Streptomyces</taxon>
    </lineage>
</organism>
<feature type="region of interest" description="Disordered" evidence="1">
    <location>
        <begin position="80"/>
        <end position="113"/>
    </location>
</feature>
<protein>
    <submittedName>
        <fullName evidence="2">Uncharacterized protein</fullName>
    </submittedName>
</protein>
<dbReference type="Proteomes" id="UP001499942">
    <property type="component" value="Unassembled WGS sequence"/>
</dbReference>
<gene>
    <name evidence="2" type="ORF">GCM10010393_11700</name>
</gene>
<evidence type="ECO:0000313" key="3">
    <source>
        <dbReference type="Proteomes" id="UP001499942"/>
    </source>
</evidence>
<reference evidence="2 3" key="1">
    <citation type="journal article" date="2019" name="Int. J. Syst. Evol. Microbiol.">
        <title>The Global Catalogue of Microorganisms (GCM) 10K type strain sequencing project: providing services to taxonomists for standard genome sequencing and annotation.</title>
        <authorList>
            <consortium name="The Broad Institute Genomics Platform"/>
            <consortium name="The Broad Institute Genome Sequencing Center for Infectious Disease"/>
            <person name="Wu L."/>
            <person name="Ma J."/>
        </authorList>
    </citation>
    <scope>NUCLEOTIDE SEQUENCE [LARGE SCALE GENOMIC DNA]</scope>
    <source>
        <strain evidence="2 3">JCM 5062</strain>
    </source>
</reference>